<dbReference type="Proteomes" id="UP000231282">
    <property type="component" value="Unassembled WGS sequence"/>
</dbReference>
<keyword evidence="5 15" id="KW-0378">Hydrolase</keyword>
<evidence type="ECO:0000256" key="8">
    <source>
        <dbReference type="ARBA" id="ARBA00022840"/>
    </source>
</evidence>
<dbReference type="InterPro" id="IPR014016">
    <property type="entry name" value="UvrD-like_ATP-bd"/>
</dbReference>
<keyword evidence="4" id="KW-0227">DNA damage</keyword>
<feature type="binding site" evidence="15">
    <location>
        <begin position="27"/>
        <end position="34"/>
    </location>
    <ligand>
        <name>ATP</name>
        <dbReference type="ChEBI" id="CHEBI:30616"/>
    </ligand>
</feature>
<organism evidence="19 20">
    <name type="scientific">Candidatus Shapirobacteria bacterium CG09_land_8_20_14_0_10_38_17</name>
    <dbReference type="NCBI Taxonomy" id="1974884"/>
    <lineage>
        <taxon>Bacteria</taxon>
        <taxon>Candidatus Shapironibacteriota</taxon>
    </lineage>
</organism>
<reference evidence="20" key="1">
    <citation type="submission" date="2017-09" db="EMBL/GenBank/DDBJ databases">
        <title>Depth-based differentiation of microbial function through sediment-hosted aquifers and enrichment of novel symbionts in the deep terrestrial subsurface.</title>
        <authorList>
            <person name="Probst A.J."/>
            <person name="Ladd B."/>
            <person name="Jarett J.K."/>
            <person name="Geller-Mcgrath D.E."/>
            <person name="Sieber C.M.K."/>
            <person name="Emerson J.B."/>
            <person name="Anantharaman K."/>
            <person name="Thomas B.C."/>
            <person name="Malmstrom R."/>
            <person name="Stieglmeier M."/>
            <person name="Klingl A."/>
            <person name="Woyke T."/>
            <person name="Ryan C.M."/>
            <person name="Banfield J.F."/>
        </authorList>
    </citation>
    <scope>NUCLEOTIDE SEQUENCE [LARGE SCALE GENOMIC DNA]</scope>
</reference>
<dbReference type="InterPro" id="IPR038726">
    <property type="entry name" value="PDDEXK_AddAB-type"/>
</dbReference>
<dbReference type="EMBL" id="PEZH01000043">
    <property type="protein sequence ID" value="PIS15010.1"/>
    <property type="molecule type" value="Genomic_DNA"/>
</dbReference>
<evidence type="ECO:0000256" key="15">
    <source>
        <dbReference type="PROSITE-ProRule" id="PRU00560"/>
    </source>
</evidence>
<dbReference type="Gene3D" id="1.10.486.10">
    <property type="entry name" value="PCRA, domain 4"/>
    <property type="match status" value="1"/>
</dbReference>
<gene>
    <name evidence="19" type="ORF">COT63_02255</name>
</gene>
<dbReference type="GO" id="GO:0003677">
    <property type="term" value="F:DNA binding"/>
    <property type="evidence" value="ECO:0007669"/>
    <property type="project" value="UniProtKB-KW"/>
</dbReference>
<dbReference type="GO" id="GO:0005524">
    <property type="term" value="F:ATP binding"/>
    <property type="evidence" value="ECO:0007669"/>
    <property type="project" value="UniProtKB-UniRule"/>
</dbReference>
<keyword evidence="2" id="KW-0540">Nuclease</keyword>
<dbReference type="InterPro" id="IPR013986">
    <property type="entry name" value="DExx_box_DNA_helicase_dom_sf"/>
</dbReference>
<dbReference type="Gene3D" id="1.10.10.160">
    <property type="match status" value="1"/>
</dbReference>
<comment type="catalytic activity">
    <reaction evidence="14">
        <text>ATP + H2O = ADP + phosphate + H(+)</text>
        <dbReference type="Rhea" id="RHEA:13065"/>
        <dbReference type="ChEBI" id="CHEBI:15377"/>
        <dbReference type="ChEBI" id="CHEBI:15378"/>
        <dbReference type="ChEBI" id="CHEBI:30616"/>
        <dbReference type="ChEBI" id="CHEBI:43474"/>
        <dbReference type="ChEBI" id="CHEBI:456216"/>
        <dbReference type="EC" id="5.6.2.4"/>
    </reaction>
</comment>
<dbReference type="CDD" id="cd17932">
    <property type="entry name" value="DEXQc_UvrD"/>
    <property type="match status" value="1"/>
</dbReference>
<evidence type="ECO:0000259" key="18">
    <source>
        <dbReference type="PROSITE" id="PS51217"/>
    </source>
</evidence>
<keyword evidence="6 15" id="KW-0347">Helicase</keyword>
<evidence type="ECO:0000256" key="16">
    <source>
        <dbReference type="SAM" id="Coils"/>
    </source>
</evidence>
<keyword evidence="16" id="KW-0175">Coiled coil</keyword>
<dbReference type="Pfam" id="PF12705">
    <property type="entry name" value="PDDEXK_1"/>
    <property type="match status" value="1"/>
</dbReference>
<feature type="coiled-coil region" evidence="16">
    <location>
        <begin position="952"/>
        <end position="979"/>
    </location>
</feature>
<dbReference type="SUPFAM" id="SSF52540">
    <property type="entry name" value="P-loop containing nucleoside triphosphate hydrolases"/>
    <property type="match status" value="1"/>
</dbReference>
<comment type="caution">
    <text evidence="19">The sequence shown here is derived from an EMBL/GenBank/DDBJ whole genome shotgun (WGS) entry which is preliminary data.</text>
</comment>
<evidence type="ECO:0000256" key="11">
    <source>
        <dbReference type="ARBA" id="ARBA00023235"/>
    </source>
</evidence>
<evidence type="ECO:0000259" key="17">
    <source>
        <dbReference type="PROSITE" id="PS51198"/>
    </source>
</evidence>
<comment type="catalytic activity">
    <reaction evidence="12">
        <text>Couples ATP hydrolysis with the unwinding of duplex DNA by translocating in the 3'-5' direction.</text>
        <dbReference type="EC" id="5.6.2.4"/>
    </reaction>
</comment>
<evidence type="ECO:0000256" key="5">
    <source>
        <dbReference type="ARBA" id="ARBA00022801"/>
    </source>
</evidence>
<keyword evidence="10" id="KW-0234">DNA repair</keyword>
<keyword evidence="9" id="KW-0238">DNA-binding</keyword>
<evidence type="ECO:0000313" key="19">
    <source>
        <dbReference type="EMBL" id="PIS15010.1"/>
    </source>
</evidence>
<evidence type="ECO:0000256" key="6">
    <source>
        <dbReference type="ARBA" id="ARBA00022806"/>
    </source>
</evidence>
<dbReference type="EC" id="5.6.2.4" evidence="13"/>
<evidence type="ECO:0000256" key="1">
    <source>
        <dbReference type="ARBA" id="ARBA00009922"/>
    </source>
</evidence>
<dbReference type="Pfam" id="PF13361">
    <property type="entry name" value="UvrD_C"/>
    <property type="match status" value="1"/>
</dbReference>
<evidence type="ECO:0000256" key="4">
    <source>
        <dbReference type="ARBA" id="ARBA00022763"/>
    </source>
</evidence>
<keyword evidence="8 15" id="KW-0067">ATP-binding</keyword>
<proteinExistence type="inferred from homology"/>
<dbReference type="PROSITE" id="PS51198">
    <property type="entry name" value="UVRD_HELICASE_ATP_BIND"/>
    <property type="match status" value="1"/>
</dbReference>
<evidence type="ECO:0000256" key="14">
    <source>
        <dbReference type="ARBA" id="ARBA00048988"/>
    </source>
</evidence>
<protein>
    <recommendedName>
        <fullName evidence="13">DNA 3'-5' helicase</fullName>
        <ecNumber evidence="13">5.6.2.4</ecNumber>
    </recommendedName>
</protein>
<comment type="similarity">
    <text evidence="1">Belongs to the helicase family. UvrD subfamily.</text>
</comment>
<dbReference type="AlphaFoldDB" id="A0A2H0WQT2"/>
<evidence type="ECO:0000256" key="13">
    <source>
        <dbReference type="ARBA" id="ARBA00034808"/>
    </source>
</evidence>
<dbReference type="GO" id="GO:0000725">
    <property type="term" value="P:recombinational repair"/>
    <property type="evidence" value="ECO:0007669"/>
    <property type="project" value="TreeGrafter"/>
</dbReference>
<evidence type="ECO:0000256" key="7">
    <source>
        <dbReference type="ARBA" id="ARBA00022839"/>
    </source>
</evidence>
<dbReference type="InterPro" id="IPR014017">
    <property type="entry name" value="DNA_helicase_UvrD-like_C"/>
</dbReference>
<keyword evidence="11" id="KW-0413">Isomerase</keyword>
<dbReference type="Pfam" id="PF00580">
    <property type="entry name" value="UvrD-helicase"/>
    <property type="match status" value="1"/>
</dbReference>
<keyword evidence="7" id="KW-0269">Exonuclease</keyword>
<sequence length="1002" mass="115804">MGDKKISLNQEQREAVRYKNGPLLIVAGAGTGKTMVITERIKYLISQGRAKTSEILALTFTEKAAREMEERVDVALPYGYTDIWIMTFHAFCDRVLKNEVVQIGLDPRYRLMTQAEAVQLLRRHLFDFKLVYFRPLGNPTKFIDGLLHHFSRLEDEDILPSQYLAWARQLTVKSSKSKVIRLKSCHRRDIMANPPQYEALGGKVKEEKIENRKYLELARAYQQYERIKVKEGLMDFGDLIGNILKLFRQRPNILTEYRKKFKYILVDEFQDTNIAQYQLLKLLAPPLANPSISVVSDDSQSIYKFRGAAVSNILQFMEDYPQAQSVVLLKNYRSTQKILDRAYRLIQYNNPDTLEAKLGINKNLQSTRGLGKDVEFVYALKGEDEAEAVAKAIESQKSKVKSLRWKDFAILVRANNHADPFAKALSYYGIPYQFLGPGMLFKKSEVKDIIAYLAVLNDFTNDPAMYRVLTMEIFSLSGRDLAAVVIFAKKIKLSLLETIEIILGEKEFIDKIKLPFISPKGQQILSKIVAMINRHLELVKKRQTAGQILYYFLEDSGILKKIAKIDSIVEEQRAQNISRFFEKLRQYELDHEDASVAAVVDWINLSQELGESPLSSEVDWFSDDRVNILTVHSAKGLEFRVVFLVNLISGRFPTYERREQIPLHQSLIKEILPSGDYHQQEERRLFYVGMTRAADRLFLTAANYYGEGKRIHKISPFVVEALEKDQRSNIKYQISNAKQLPILHFKSGKEPLQSNEVVKHPINYFSFSQIATFEHCPAQYRYAYIQRIPVSPTGVQNFGTAIHQTLFVFYKQAMVKKVGLETLLSLYEQNWLPFGFSSKAYEKRLKEEGREMLRNFYRDEFSLQNLPLFLEKRFTFFLTPKIKVGGIFDRVDKRGKILEIIDYKTGKMTTDKEVENSSQMAVYALAAIDSGILGAKPENLISTFYFLANGQKKSIRKSLERIKEDRKELIEKIKAIKKSNFSPRPSFWCDFCPYRIICDAWK</sequence>
<evidence type="ECO:0000256" key="2">
    <source>
        <dbReference type="ARBA" id="ARBA00022722"/>
    </source>
</evidence>
<evidence type="ECO:0000256" key="10">
    <source>
        <dbReference type="ARBA" id="ARBA00023204"/>
    </source>
</evidence>
<feature type="domain" description="UvrD-like helicase C-terminal" evidence="18">
    <location>
        <begin position="343"/>
        <end position="636"/>
    </location>
</feature>
<name>A0A2H0WQT2_9BACT</name>
<accession>A0A2H0WQT2</accession>
<evidence type="ECO:0000256" key="9">
    <source>
        <dbReference type="ARBA" id="ARBA00023125"/>
    </source>
</evidence>
<dbReference type="PANTHER" id="PTHR11070:SF2">
    <property type="entry name" value="ATP-DEPENDENT DNA HELICASE SRS2"/>
    <property type="match status" value="1"/>
</dbReference>
<evidence type="ECO:0000313" key="20">
    <source>
        <dbReference type="Proteomes" id="UP000231282"/>
    </source>
</evidence>
<dbReference type="Gene3D" id="3.40.50.300">
    <property type="entry name" value="P-loop containing nucleotide triphosphate hydrolases"/>
    <property type="match status" value="2"/>
</dbReference>
<keyword evidence="3 15" id="KW-0547">Nucleotide-binding</keyword>
<dbReference type="InterPro" id="IPR000212">
    <property type="entry name" value="DNA_helicase_UvrD/REP"/>
</dbReference>
<dbReference type="PANTHER" id="PTHR11070">
    <property type="entry name" value="UVRD / RECB / PCRA DNA HELICASE FAMILY MEMBER"/>
    <property type="match status" value="1"/>
</dbReference>
<dbReference type="Gene3D" id="3.90.320.10">
    <property type="match status" value="1"/>
</dbReference>
<feature type="domain" description="UvrD-like helicase ATP-binding" evidence="17">
    <location>
        <begin position="6"/>
        <end position="335"/>
    </location>
</feature>
<dbReference type="GO" id="GO:0004527">
    <property type="term" value="F:exonuclease activity"/>
    <property type="evidence" value="ECO:0007669"/>
    <property type="project" value="UniProtKB-KW"/>
</dbReference>
<dbReference type="GO" id="GO:0043138">
    <property type="term" value="F:3'-5' DNA helicase activity"/>
    <property type="evidence" value="ECO:0007669"/>
    <property type="project" value="UniProtKB-EC"/>
</dbReference>
<dbReference type="InterPro" id="IPR027417">
    <property type="entry name" value="P-loop_NTPase"/>
</dbReference>
<dbReference type="InterPro" id="IPR011604">
    <property type="entry name" value="PDDEXK-like_dom_sf"/>
</dbReference>
<dbReference type="PROSITE" id="PS51217">
    <property type="entry name" value="UVRD_HELICASE_CTER"/>
    <property type="match status" value="1"/>
</dbReference>
<evidence type="ECO:0000256" key="12">
    <source>
        <dbReference type="ARBA" id="ARBA00034617"/>
    </source>
</evidence>
<evidence type="ECO:0000256" key="3">
    <source>
        <dbReference type="ARBA" id="ARBA00022741"/>
    </source>
</evidence>